<evidence type="ECO:0000256" key="2">
    <source>
        <dbReference type="ARBA" id="ARBA00022448"/>
    </source>
</evidence>
<dbReference type="Pfam" id="PF00005">
    <property type="entry name" value="ABC_tran"/>
    <property type="match status" value="1"/>
</dbReference>
<dbReference type="InterPro" id="IPR003593">
    <property type="entry name" value="AAA+_ATPase"/>
</dbReference>
<gene>
    <name evidence="7" type="ORF">SAMN05660836_01439</name>
</gene>
<dbReference type="Gene3D" id="3.40.50.300">
    <property type="entry name" value="P-loop containing nucleotide triphosphate hydrolases"/>
    <property type="match status" value="1"/>
</dbReference>
<dbReference type="PROSITE" id="PS50893">
    <property type="entry name" value="ABC_TRANSPORTER_2"/>
    <property type="match status" value="1"/>
</dbReference>
<sequence length="233" mass="26040">MILEVRDIHVYYGDSYVLQGLSLNVGEGELVCLLGRNGAGKTTTMRSIMGYARPFRGEIIFRGQKINGTPVYQVVSMGIGYVPEDRRIFANLTVEENLEIAFRPRHDGKDVWTPERVFEAFPLLRKLRNKKGGQLSGGEQQLLAIARALVLNPLLLLLDEPCEGLAPVVVELLGDVIAGIKKEIPILLAEQNVAFALRLSDRGYIIEKGRICFEGTKEELLENRDVQCRYLAV</sequence>
<evidence type="ECO:0000313" key="7">
    <source>
        <dbReference type="EMBL" id="SFM78530.1"/>
    </source>
</evidence>
<evidence type="ECO:0000313" key="8">
    <source>
        <dbReference type="Proteomes" id="UP000199611"/>
    </source>
</evidence>
<dbReference type="GO" id="GO:0015807">
    <property type="term" value="P:L-amino acid transport"/>
    <property type="evidence" value="ECO:0007669"/>
    <property type="project" value="TreeGrafter"/>
</dbReference>
<dbReference type="InterPro" id="IPR027417">
    <property type="entry name" value="P-loop_NTPase"/>
</dbReference>
<protein>
    <submittedName>
        <fullName evidence="7">Amino acid/amide ABC transporter ATP-binding protein 2, HAAT family</fullName>
    </submittedName>
</protein>
<dbReference type="STRING" id="39841.SAMN05660836_01439"/>
<dbReference type="InterPro" id="IPR017871">
    <property type="entry name" value="ABC_transporter-like_CS"/>
</dbReference>
<keyword evidence="3" id="KW-0547">Nucleotide-binding</keyword>
<evidence type="ECO:0000256" key="3">
    <source>
        <dbReference type="ARBA" id="ARBA00022741"/>
    </source>
</evidence>
<dbReference type="PANTHER" id="PTHR43820">
    <property type="entry name" value="HIGH-AFFINITY BRANCHED-CHAIN AMINO ACID TRANSPORT ATP-BINDING PROTEIN LIVF"/>
    <property type="match status" value="1"/>
</dbReference>
<accession>A0A1I4TPK2</accession>
<evidence type="ECO:0000256" key="5">
    <source>
        <dbReference type="ARBA" id="ARBA00022970"/>
    </source>
</evidence>
<reference evidence="7 8" key="1">
    <citation type="submission" date="2016-10" db="EMBL/GenBank/DDBJ databases">
        <authorList>
            <person name="de Groot N.N."/>
        </authorList>
    </citation>
    <scope>NUCLEOTIDE SEQUENCE [LARGE SCALE GENOMIC DNA]</scope>
    <source>
        <strain evidence="7 8">DSM 9990</strain>
    </source>
</reference>
<keyword evidence="5" id="KW-0029">Amino-acid transport</keyword>
<dbReference type="EMBL" id="FOUU01000004">
    <property type="protein sequence ID" value="SFM78530.1"/>
    <property type="molecule type" value="Genomic_DNA"/>
</dbReference>
<dbReference type="Proteomes" id="UP000199611">
    <property type="component" value="Unassembled WGS sequence"/>
</dbReference>
<keyword evidence="8" id="KW-1185">Reference proteome</keyword>
<dbReference type="GO" id="GO:0015658">
    <property type="term" value="F:branched-chain amino acid transmembrane transporter activity"/>
    <property type="evidence" value="ECO:0007669"/>
    <property type="project" value="TreeGrafter"/>
</dbReference>
<organism evidence="7 8">
    <name type="scientific">Thermodesulforhabdus norvegica</name>
    <dbReference type="NCBI Taxonomy" id="39841"/>
    <lineage>
        <taxon>Bacteria</taxon>
        <taxon>Pseudomonadati</taxon>
        <taxon>Thermodesulfobacteriota</taxon>
        <taxon>Syntrophobacteria</taxon>
        <taxon>Syntrophobacterales</taxon>
        <taxon>Thermodesulforhabdaceae</taxon>
        <taxon>Thermodesulforhabdus</taxon>
    </lineage>
</organism>
<dbReference type="SUPFAM" id="SSF52540">
    <property type="entry name" value="P-loop containing nucleoside triphosphate hydrolases"/>
    <property type="match status" value="1"/>
</dbReference>
<name>A0A1I4TPK2_9BACT</name>
<dbReference type="SMART" id="SM00382">
    <property type="entry name" value="AAA"/>
    <property type="match status" value="1"/>
</dbReference>
<keyword evidence="4 7" id="KW-0067">ATP-binding</keyword>
<dbReference type="InterPro" id="IPR052156">
    <property type="entry name" value="BCAA_Transport_ATP-bd_LivF"/>
</dbReference>
<dbReference type="CDD" id="cd03224">
    <property type="entry name" value="ABC_TM1139_LivF_branched"/>
    <property type="match status" value="1"/>
</dbReference>
<dbReference type="PANTHER" id="PTHR43820:SF2">
    <property type="entry name" value="ABC TRANSPORTER ATP-BINDING PROTEIN"/>
    <property type="match status" value="1"/>
</dbReference>
<dbReference type="InterPro" id="IPR003439">
    <property type="entry name" value="ABC_transporter-like_ATP-bd"/>
</dbReference>
<dbReference type="PROSITE" id="PS00211">
    <property type="entry name" value="ABC_TRANSPORTER_1"/>
    <property type="match status" value="1"/>
</dbReference>
<dbReference type="GO" id="GO:0005524">
    <property type="term" value="F:ATP binding"/>
    <property type="evidence" value="ECO:0007669"/>
    <property type="project" value="UniProtKB-KW"/>
</dbReference>
<dbReference type="GO" id="GO:0016887">
    <property type="term" value="F:ATP hydrolysis activity"/>
    <property type="evidence" value="ECO:0007669"/>
    <property type="project" value="InterPro"/>
</dbReference>
<evidence type="ECO:0000256" key="4">
    <source>
        <dbReference type="ARBA" id="ARBA00022840"/>
    </source>
</evidence>
<dbReference type="OrthoDB" id="9780436at2"/>
<dbReference type="RefSeq" id="WP_093394605.1">
    <property type="nucleotide sequence ID" value="NZ_FOUU01000004.1"/>
</dbReference>
<keyword evidence="2" id="KW-0813">Transport</keyword>
<dbReference type="AlphaFoldDB" id="A0A1I4TPK2"/>
<evidence type="ECO:0000256" key="1">
    <source>
        <dbReference type="ARBA" id="ARBA00005417"/>
    </source>
</evidence>
<feature type="domain" description="ABC transporter" evidence="6">
    <location>
        <begin position="3"/>
        <end position="233"/>
    </location>
</feature>
<comment type="similarity">
    <text evidence="1">Belongs to the ABC transporter superfamily.</text>
</comment>
<proteinExistence type="inferred from homology"/>
<evidence type="ECO:0000259" key="6">
    <source>
        <dbReference type="PROSITE" id="PS50893"/>
    </source>
</evidence>